<name>K4KIQ9_SIMAS</name>
<evidence type="ECO:0000313" key="2">
    <source>
        <dbReference type="Proteomes" id="UP000000466"/>
    </source>
</evidence>
<gene>
    <name evidence="1" type="ordered locus">M5M_04365</name>
</gene>
<dbReference type="Pfam" id="PF20043">
    <property type="entry name" value="DUF6445"/>
    <property type="match status" value="1"/>
</dbReference>
<keyword evidence="2" id="KW-1185">Reference proteome</keyword>
<evidence type="ECO:0000313" key="1">
    <source>
        <dbReference type="EMBL" id="AFU98080.1"/>
    </source>
</evidence>
<proteinExistence type="predicted"/>
<dbReference type="HOGENOM" id="CLU_100937_0_0_6"/>
<dbReference type="AlphaFoldDB" id="K4KIQ9"/>
<dbReference type="Proteomes" id="UP000000466">
    <property type="component" value="Chromosome"/>
</dbReference>
<organism evidence="1 2">
    <name type="scientific">Simiduia agarivorans (strain DSM 21679 / JCM 13881 / BCRC 17597 / SA1)</name>
    <dbReference type="NCBI Taxonomy" id="1117647"/>
    <lineage>
        <taxon>Bacteria</taxon>
        <taxon>Pseudomonadati</taxon>
        <taxon>Pseudomonadota</taxon>
        <taxon>Gammaproteobacteria</taxon>
        <taxon>Cellvibrionales</taxon>
        <taxon>Cellvibrionaceae</taxon>
        <taxon>Simiduia</taxon>
    </lineage>
</organism>
<dbReference type="KEGG" id="saga:M5M_04365"/>
<dbReference type="RefSeq" id="WP_015046253.1">
    <property type="nucleotide sequence ID" value="NC_018868.3"/>
</dbReference>
<protein>
    <submittedName>
        <fullName evidence="1">Uncharacterized protein</fullName>
    </submittedName>
</protein>
<reference evidence="1 2" key="1">
    <citation type="journal article" date="2013" name="Genome Announc.">
        <title>Complete genome sequence of Simiduia agarivorans SA1(T), a marine bacterium able to degrade a variety of polysaccharides.</title>
        <authorList>
            <person name="Lin S.Y."/>
            <person name="Shieh W.Y."/>
            <person name="Chen J.S."/>
            <person name="Tang S.L."/>
        </authorList>
    </citation>
    <scope>NUCLEOTIDE SEQUENCE [LARGE SCALE GENOMIC DNA]</scope>
    <source>
        <strain evidence="2">DSM 21679 / JCM 13881 / BCRC 17597 / SA1</strain>
    </source>
</reference>
<sequence>MSGLFSVNKHCTIHTIPLADSKLICIDDFLADPDTLVAYAKTQPFTPYPGVRERKGYPGVRAKAPDDYSYNMTTFVEPLIKSTFDVPAHLDIRKSICAMSLLTIPGELLGPLQRTPHFDSSTPHHIAAVLYLCGPEHGGTAFYRHKATGLSRITESDVDNYLDRYYQEINQNKPSNAYFSDENQFFQIFHKVDAKFNRLVLYRGSHLHSAYINSNDSICDDPDTGRLTVNTFFDF</sequence>
<dbReference type="InterPro" id="IPR045617">
    <property type="entry name" value="DUF6445"/>
</dbReference>
<dbReference type="EMBL" id="CP003746">
    <property type="protein sequence ID" value="AFU98080.1"/>
    <property type="molecule type" value="Genomic_DNA"/>
</dbReference>
<dbReference type="eggNOG" id="COG0665">
    <property type="taxonomic scope" value="Bacteria"/>
</dbReference>
<dbReference type="STRING" id="1117647.M5M_04365"/>
<accession>K4KIQ9</accession>